<dbReference type="InterPro" id="IPR019433">
    <property type="entry name" value="GPI_ManTrfase_II_coact_Pga1"/>
</dbReference>
<dbReference type="Proteomes" id="UP000434172">
    <property type="component" value="Unassembled WGS sequence"/>
</dbReference>
<dbReference type="GO" id="GO:0031501">
    <property type="term" value="C:mannosyltransferase complex"/>
    <property type="evidence" value="ECO:0007669"/>
    <property type="project" value="TreeGrafter"/>
</dbReference>
<keyword evidence="1" id="KW-0812">Transmembrane</keyword>
<organism evidence="2 3">
    <name type="scientific">Colletotrichum asianum</name>
    <dbReference type="NCBI Taxonomy" id="702518"/>
    <lineage>
        <taxon>Eukaryota</taxon>
        <taxon>Fungi</taxon>
        <taxon>Dikarya</taxon>
        <taxon>Ascomycota</taxon>
        <taxon>Pezizomycotina</taxon>
        <taxon>Sordariomycetes</taxon>
        <taxon>Hypocreomycetidae</taxon>
        <taxon>Glomerellales</taxon>
        <taxon>Glomerellaceae</taxon>
        <taxon>Colletotrichum</taxon>
        <taxon>Colletotrichum gloeosporioides species complex</taxon>
    </lineage>
</organism>
<evidence type="ECO:0000313" key="2">
    <source>
        <dbReference type="EMBL" id="KAF0315454.1"/>
    </source>
</evidence>
<sequence>MRLSLQHGLSMAIFSNFAGANTEKVIFQAPETINIPNTSPNLGDLRLDMLTPDHWSKRIDLPASFPAPASPFGSPTWLLLKNLTQDQRYELRVCWAATQPTAFTLDVFELPVVWDTPELISSLAKYASSRIANREADNSSASYSTPMEQETSLFFLRVLAAADYYTDNATLMANVEHVRADLILDPFLLNVLPRSLLPTVFYINGVSIMAWFLSRVILIWIQPVLAAEGKPERKKNI</sequence>
<proteinExistence type="predicted"/>
<protein>
    <submittedName>
        <fullName evidence="2">Uncharacterized protein</fullName>
    </submittedName>
</protein>
<dbReference type="AlphaFoldDB" id="A0A8H3VUY4"/>
<dbReference type="EMBL" id="WOWK01000203">
    <property type="protein sequence ID" value="KAF0315454.1"/>
    <property type="molecule type" value="Genomic_DNA"/>
</dbReference>
<reference evidence="2 3" key="1">
    <citation type="submission" date="2019-12" db="EMBL/GenBank/DDBJ databases">
        <title>A genome sequence resource for the geographically widespread anthracnose pathogen Colletotrichum asianum.</title>
        <authorList>
            <person name="Meng Y."/>
        </authorList>
    </citation>
    <scope>NUCLEOTIDE SEQUENCE [LARGE SCALE GENOMIC DNA]</scope>
    <source>
        <strain evidence="2 3">ICMP 18580</strain>
    </source>
</reference>
<dbReference type="GO" id="GO:0000030">
    <property type="term" value="F:mannosyltransferase activity"/>
    <property type="evidence" value="ECO:0007669"/>
    <property type="project" value="TreeGrafter"/>
</dbReference>
<gene>
    <name evidence="2" type="ORF">GQ607_017318</name>
</gene>
<dbReference type="GO" id="GO:0006506">
    <property type="term" value="P:GPI anchor biosynthetic process"/>
    <property type="evidence" value="ECO:0007669"/>
    <property type="project" value="TreeGrafter"/>
</dbReference>
<dbReference type="GO" id="GO:0005789">
    <property type="term" value="C:endoplasmic reticulum membrane"/>
    <property type="evidence" value="ECO:0007669"/>
    <property type="project" value="TreeGrafter"/>
</dbReference>
<name>A0A8H3VUY4_9PEZI</name>
<dbReference type="Pfam" id="PF10333">
    <property type="entry name" value="Pga1"/>
    <property type="match status" value="1"/>
</dbReference>
<evidence type="ECO:0000256" key="1">
    <source>
        <dbReference type="SAM" id="Phobius"/>
    </source>
</evidence>
<keyword evidence="1" id="KW-0472">Membrane</keyword>
<accession>A0A8H3VUY4</accession>
<dbReference type="PANTHER" id="PTHR28022:SF1">
    <property type="entry name" value="GPI MANNOSYLTRANSFERASE 2 SUBUNIT PGA1"/>
    <property type="match status" value="1"/>
</dbReference>
<feature type="transmembrane region" description="Helical" evidence="1">
    <location>
        <begin position="201"/>
        <end position="225"/>
    </location>
</feature>
<dbReference type="PANTHER" id="PTHR28022">
    <property type="entry name" value="GPI MANNOSYLTRANSFERASE 2 SUBUNIT PGA1"/>
    <property type="match status" value="1"/>
</dbReference>
<keyword evidence="3" id="KW-1185">Reference proteome</keyword>
<dbReference type="OrthoDB" id="3360032at2759"/>
<keyword evidence="1" id="KW-1133">Transmembrane helix</keyword>
<evidence type="ECO:0000313" key="3">
    <source>
        <dbReference type="Proteomes" id="UP000434172"/>
    </source>
</evidence>
<comment type="caution">
    <text evidence="2">The sequence shown here is derived from an EMBL/GenBank/DDBJ whole genome shotgun (WGS) entry which is preliminary data.</text>
</comment>